<evidence type="ECO:0000256" key="5">
    <source>
        <dbReference type="ARBA" id="ARBA00022801"/>
    </source>
</evidence>
<dbReference type="PANTHER" id="PTHR11472:SF34">
    <property type="entry name" value="REGULATOR OF TELOMERE ELONGATION HELICASE 1"/>
    <property type="match status" value="1"/>
</dbReference>
<evidence type="ECO:0000256" key="10">
    <source>
        <dbReference type="ARBA" id="ARBA00023125"/>
    </source>
</evidence>
<evidence type="ECO:0000259" key="15">
    <source>
        <dbReference type="PROSITE" id="PS51193"/>
    </source>
</evidence>
<evidence type="ECO:0000313" key="17">
    <source>
        <dbReference type="Proteomes" id="UP000466864"/>
    </source>
</evidence>
<comment type="similarity">
    <text evidence="13">Belongs to the helicase family. DinG subfamily.</text>
</comment>
<dbReference type="GO" id="GO:0051539">
    <property type="term" value="F:4 iron, 4 sulfur cluster binding"/>
    <property type="evidence" value="ECO:0007669"/>
    <property type="project" value="UniProtKB-KW"/>
</dbReference>
<evidence type="ECO:0000313" key="16">
    <source>
        <dbReference type="EMBL" id="MST81183.1"/>
    </source>
</evidence>
<reference evidence="16 17" key="1">
    <citation type="submission" date="2019-08" db="EMBL/GenBank/DDBJ databases">
        <title>In-depth cultivation of the pig gut microbiome towards novel bacterial diversity and tailored functional studies.</title>
        <authorList>
            <person name="Wylensek D."/>
            <person name="Hitch T.C.A."/>
            <person name="Clavel T."/>
        </authorList>
    </citation>
    <scope>NUCLEOTIDE SEQUENCE [LARGE SCALE GENOMIC DNA]</scope>
    <source>
        <strain evidence="16 17">Oil+RF-744-WCA-WT-13</strain>
    </source>
</reference>
<evidence type="ECO:0000256" key="9">
    <source>
        <dbReference type="ARBA" id="ARBA00023014"/>
    </source>
</evidence>
<dbReference type="InterPro" id="IPR011545">
    <property type="entry name" value="DEAD/DEAH_box_helicase_dom"/>
</dbReference>
<keyword evidence="11" id="KW-0234">DNA repair</keyword>
<keyword evidence="10" id="KW-0238">DNA-binding</keyword>
<evidence type="ECO:0000256" key="6">
    <source>
        <dbReference type="ARBA" id="ARBA00022806"/>
    </source>
</evidence>
<evidence type="ECO:0000256" key="14">
    <source>
        <dbReference type="SAM" id="MobiDB-lite"/>
    </source>
</evidence>
<evidence type="ECO:0000256" key="13">
    <source>
        <dbReference type="ARBA" id="ARBA00038058"/>
    </source>
</evidence>
<dbReference type="InterPro" id="IPR027417">
    <property type="entry name" value="P-loop_NTPase"/>
</dbReference>
<dbReference type="InterPro" id="IPR014013">
    <property type="entry name" value="Helic_SF1/SF2_ATP-bd_DinG/Rad3"/>
</dbReference>
<evidence type="ECO:0000256" key="4">
    <source>
        <dbReference type="ARBA" id="ARBA00022763"/>
    </source>
</evidence>
<dbReference type="GO" id="GO:0006281">
    <property type="term" value="P:DNA repair"/>
    <property type="evidence" value="ECO:0007669"/>
    <property type="project" value="UniProtKB-KW"/>
</dbReference>
<feature type="region of interest" description="Disordered" evidence="14">
    <location>
        <begin position="446"/>
        <end position="476"/>
    </location>
</feature>
<keyword evidence="9" id="KW-0411">Iron-sulfur</keyword>
<evidence type="ECO:0000256" key="1">
    <source>
        <dbReference type="ARBA" id="ARBA00022485"/>
    </source>
</evidence>
<feature type="region of interest" description="Disordered" evidence="14">
    <location>
        <begin position="488"/>
        <end position="514"/>
    </location>
</feature>
<dbReference type="GO" id="GO:0005524">
    <property type="term" value="F:ATP binding"/>
    <property type="evidence" value="ECO:0007669"/>
    <property type="project" value="UniProtKB-KW"/>
</dbReference>
<dbReference type="GO" id="GO:0003678">
    <property type="term" value="F:DNA helicase activity"/>
    <property type="evidence" value="ECO:0007669"/>
    <property type="project" value="InterPro"/>
</dbReference>
<keyword evidence="5" id="KW-0378">Hydrolase</keyword>
<dbReference type="InterPro" id="IPR045028">
    <property type="entry name" value="DinG/Rad3-like"/>
</dbReference>
<dbReference type="PROSITE" id="PS51193">
    <property type="entry name" value="HELICASE_ATP_BIND_2"/>
    <property type="match status" value="1"/>
</dbReference>
<keyword evidence="3" id="KW-0547">Nucleotide-binding</keyword>
<dbReference type="Gene3D" id="3.90.320.10">
    <property type="match status" value="1"/>
</dbReference>
<dbReference type="Gene3D" id="3.40.50.300">
    <property type="entry name" value="P-loop containing nucleotide triphosphate hydrolases"/>
    <property type="match status" value="2"/>
</dbReference>
<keyword evidence="2" id="KW-0479">Metal-binding</keyword>
<keyword evidence="7" id="KW-0067">ATP-binding</keyword>
<dbReference type="PANTHER" id="PTHR11472">
    <property type="entry name" value="DNA REPAIR DEAD HELICASE RAD3/XP-D SUBFAMILY MEMBER"/>
    <property type="match status" value="1"/>
</dbReference>
<dbReference type="InterPro" id="IPR006555">
    <property type="entry name" value="ATP-dep_Helicase_C"/>
</dbReference>
<dbReference type="InterPro" id="IPR006554">
    <property type="entry name" value="Helicase-like_DEXD_c2"/>
</dbReference>
<keyword evidence="6 16" id="KW-0347">Helicase</keyword>
<dbReference type="Pfam" id="PF06733">
    <property type="entry name" value="DEAD_2"/>
    <property type="match status" value="1"/>
</dbReference>
<evidence type="ECO:0000256" key="8">
    <source>
        <dbReference type="ARBA" id="ARBA00023004"/>
    </source>
</evidence>
<keyword evidence="8" id="KW-0408">Iron</keyword>
<dbReference type="Proteomes" id="UP000466864">
    <property type="component" value="Unassembled WGS sequence"/>
</dbReference>
<dbReference type="SUPFAM" id="SSF52540">
    <property type="entry name" value="P-loop containing nucleoside triphosphate hydrolases"/>
    <property type="match status" value="2"/>
</dbReference>
<keyword evidence="17" id="KW-1185">Reference proteome</keyword>
<proteinExistence type="inferred from homology"/>
<dbReference type="SMART" id="SM00488">
    <property type="entry name" value="DEXDc2"/>
    <property type="match status" value="1"/>
</dbReference>
<gene>
    <name evidence="16" type="ORF">FYJ60_02400</name>
</gene>
<accession>A0A7X2P6L3</accession>
<dbReference type="RefSeq" id="WP_154456977.1">
    <property type="nucleotide sequence ID" value="NZ_VUMV01000001.1"/>
</dbReference>
<dbReference type="Pfam" id="PF13307">
    <property type="entry name" value="Helicase_C_2"/>
    <property type="match status" value="1"/>
</dbReference>
<evidence type="ECO:0000256" key="7">
    <source>
        <dbReference type="ARBA" id="ARBA00022840"/>
    </source>
</evidence>
<evidence type="ECO:0000256" key="12">
    <source>
        <dbReference type="ARBA" id="ARBA00023235"/>
    </source>
</evidence>
<keyword evidence="12" id="KW-0413">Isomerase</keyword>
<dbReference type="SMART" id="SM00491">
    <property type="entry name" value="HELICc2"/>
    <property type="match status" value="1"/>
</dbReference>
<evidence type="ECO:0000256" key="11">
    <source>
        <dbReference type="ARBA" id="ARBA00023204"/>
    </source>
</evidence>
<dbReference type="AlphaFoldDB" id="A0A7X2P6L3"/>
<organism evidence="16 17">
    <name type="scientific">Bilifractor porci</name>
    <dbReference type="NCBI Taxonomy" id="2606636"/>
    <lineage>
        <taxon>Bacteria</taxon>
        <taxon>Bacillati</taxon>
        <taxon>Bacillota</taxon>
        <taxon>Clostridia</taxon>
        <taxon>Lachnospirales</taxon>
        <taxon>Lachnospiraceae</taxon>
        <taxon>Bilifractor</taxon>
    </lineage>
</organism>
<protein>
    <submittedName>
        <fullName evidence="16">ATP-dependent DNA helicase</fullName>
    </submittedName>
</protein>
<name>A0A7X2P6L3_9FIRM</name>
<evidence type="ECO:0000256" key="2">
    <source>
        <dbReference type="ARBA" id="ARBA00022723"/>
    </source>
</evidence>
<keyword evidence="4" id="KW-0227">DNA damage</keyword>
<sequence>MKDEEIIIRTSVRALVEFILRSGDLDNRRGGWAEREAMAAGSRVHRKVQGRRGTGYQAEVPLRWQKKEKTYTLVVEGRADGILTAGKNAMIEEIKGVYADLERITEPVNVHLAQAMCYAWIYGSQNNLKKIRICMTYVNLETEAEKKFMEEYTLEELRDWFMNLIAEYERWSDFQVHWTEKRNASVHGLEFPFPYRKGQHELVVDIYRTILRKKQLFVQAPTGIGKTMSAVFPAVHALGERKADKIFYLTARTITRTVAEEAFLILRAKGVSCKSITITAKEKMCILDEPDCNPASCPRAKGHFDRVNAAIFEMLTEGRDYTRETLQQQAEKWNVCPFEMQLDLSYFMDAVICDYNYVFDPNAKLKRYFGETGKTGDYLFLIDEAHNLVDRGREMYSAQIFREDFQDAGKLAKEVLAHLDQTETTGFPDDSGASLFSETGVLQAGTGEGRKAGAEAAAERSGIPAEAAETGEQPAAVTERAVIPAAAAETGELSAATTVRRKSRADEKERKRRQNLRYNLTRMRKTLQKCSRIMLAYRKEQEAQEESEACVEAVWKNPFDESGAGRGRNGLRRKYFKRNSVEELFTQLVNLAGQTEEVLSDMGEGEHRKSLLNFYFQISDFLNIGDLLDENYVVYSAVTRQDRFLLRLFCVNPARNLQNCLNRGVSAVFLSATLLPVRYYMSLLSSRTDNYAVAIPSPFDRNNRLLLIGQDVSTLYSRRTAGEFEKIADYIYAAASARRGNYLAFFPSYQMLQDVSEIFSEKYPEEKTAVQEPCMEEKQREEFLRMFQSAPPEGTGRIGFCVMGGIFSEGIDLTGERLIGVIIAGTGIPQIGEERELLKNYYDRKNGSGFDYAYRIPGMNKVLQSAGRVIRTAHDRGVILLLDSRFDMQENRRLFPADWREDARLCSLSNVKDSLQSFWQED</sequence>
<dbReference type="Pfam" id="PF00270">
    <property type="entry name" value="DEAD"/>
    <property type="match status" value="1"/>
</dbReference>
<feature type="compositionally biased region" description="Low complexity" evidence="14">
    <location>
        <begin position="488"/>
        <end position="498"/>
    </location>
</feature>
<dbReference type="InterPro" id="IPR011604">
    <property type="entry name" value="PDDEXK-like_dom_sf"/>
</dbReference>
<keyword evidence="1" id="KW-0004">4Fe-4S</keyword>
<comment type="caution">
    <text evidence="16">The sequence shown here is derived from an EMBL/GenBank/DDBJ whole genome shotgun (WGS) entry which is preliminary data.</text>
</comment>
<evidence type="ECO:0000256" key="3">
    <source>
        <dbReference type="ARBA" id="ARBA00022741"/>
    </source>
</evidence>
<dbReference type="InterPro" id="IPR010614">
    <property type="entry name" value="RAD3-like_helicase_DEAD"/>
</dbReference>
<dbReference type="GO" id="GO:0046872">
    <property type="term" value="F:metal ion binding"/>
    <property type="evidence" value="ECO:0007669"/>
    <property type="project" value="UniProtKB-KW"/>
</dbReference>
<feature type="domain" description="Helicase ATP-binding" evidence="15">
    <location>
        <begin position="185"/>
        <end position="431"/>
    </location>
</feature>
<dbReference type="EMBL" id="VUMV01000001">
    <property type="protein sequence ID" value="MST81183.1"/>
    <property type="molecule type" value="Genomic_DNA"/>
</dbReference>
<dbReference type="GO" id="GO:0003677">
    <property type="term" value="F:DNA binding"/>
    <property type="evidence" value="ECO:0007669"/>
    <property type="project" value="UniProtKB-KW"/>
</dbReference>
<dbReference type="GO" id="GO:0016818">
    <property type="term" value="F:hydrolase activity, acting on acid anhydrides, in phosphorus-containing anhydrides"/>
    <property type="evidence" value="ECO:0007669"/>
    <property type="project" value="InterPro"/>
</dbReference>